<dbReference type="EMBL" id="CAJFDH010000005">
    <property type="protein sequence ID" value="CAD5223942.1"/>
    <property type="molecule type" value="Genomic_DNA"/>
</dbReference>
<comment type="similarity">
    <text evidence="1">Belongs to the insulin family.</text>
</comment>
<dbReference type="GO" id="GO:0005576">
    <property type="term" value="C:extracellular region"/>
    <property type="evidence" value="ECO:0007669"/>
    <property type="project" value="InterPro"/>
</dbReference>
<sequence length="134" mass="15287">MRDIIVIPGAETRLWVVSLLLSLMLWLSSGVDAEPHALPNLDTLYRMSQQSRGVGLLKMCPPGGEAFTSAWQMTCGMRRKRSAPQEMPQQQEGSRAKRDYRPLSLTEMMQFCCQFSCSFRDLMPYCDPFGQWDS</sequence>
<dbReference type="Proteomes" id="UP000783686">
    <property type="component" value="Unassembled WGS sequence"/>
</dbReference>
<comment type="caution">
    <text evidence="6">The sequence shown here is derived from an EMBL/GenBank/DDBJ whole genome shotgun (WGS) entry which is preliminary data.</text>
</comment>
<dbReference type="InterPro" id="IPR016179">
    <property type="entry name" value="Insulin-like"/>
</dbReference>
<dbReference type="OrthoDB" id="5834437at2759"/>
<organism evidence="6 7">
    <name type="scientific">Bursaphelenchus okinawaensis</name>
    <dbReference type="NCBI Taxonomy" id="465554"/>
    <lineage>
        <taxon>Eukaryota</taxon>
        <taxon>Metazoa</taxon>
        <taxon>Ecdysozoa</taxon>
        <taxon>Nematoda</taxon>
        <taxon>Chromadorea</taxon>
        <taxon>Rhabditida</taxon>
        <taxon>Tylenchina</taxon>
        <taxon>Tylenchomorpha</taxon>
        <taxon>Aphelenchoidea</taxon>
        <taxon>Aphelenchoididae</taxon>
        <taxon>Bursaphelenchus</taxon>
    </lineage>
</organism>
<name>A0A811L6N0_9BILA</name>
<dbReference type="SUPFAM" id="SSF56994">
    <property type="entry name" value="Insulin-like"/>
    <property type="match status" value="1"/>
</dbReference>
<gene>
    <name evidence="6" type="ORF">BOKJ2_LOCUS10712</name>
</gene>
<reference evidence="6" key="1">
    <citation type="submission" date="2020-09" db="EMBL/GenBank/DDBJ databases">
        <authorList>
            <person name="Kikuchi T."/>
        </authorList>
    </citation>
    <scope>NUCLEOTIDE SEQUENCE</scope>
    <source>
        <strain evidence="6">SH1</strain>
    </source>
</reference>
<feature type="domain" description="Insulin-like" evidence="5">
    <location>
        <begin position="57"/>
        <end position="126"/>
    </location>
</feature>
<evidence type="ECO:0000313" key="6">
    <source>
        <dbReference type="EMBL" id="CAD5223942.1"/>
    </source>
</evidence>
<dbReference type="Proteomes" id="UP000614601">
    <property type="component" value="Unassembled WGS sequence"/>
</dbReference>
<dbReference type="SMART" id="SM00078">
    <property type="entry name" value="IlGF"/>
    <property type="match status" value="1"/>
</dbReference>
<evidence type="ECO:0000313" key="7">
    <source>
        <dbReference type="Proteomes" id="UP000614601"/>
    </source>
</evidence>
<evidence type="ECO:0000256" key="2">
    <source>
        <dbReference type="ARBA" id="ARBA00022729"/>
    </source>
</evidence>
<evidence type="ECO:0000256" key="3">
    <source>
        <dbReference type="SAM" id="MobiDB-lite"/>
    </source>
</evidence>
<dbReference type="InterPro" id="IPR036438">
    <property type="entry name" value="Insulin-like_sf"/>
</dbReference>
<dbReference type="InterPro" id="IPR022353">
    <property type="entry name" value="Insulin_CS"/>
</dbReference>
<protein>
    <recommendedName>
        <fullName evidence="5">Insulin-like domain-containing protein</fullName>
    </recommendedName>
</protein>
<keyword evidence="2 4" id="KW-0732">Signal</keyword>
<feature type="chain" id="PRO_5035595498" description="Insulin-like domain-containing protein" evidence="4">
    <location>
        <begin position="34"/>
        <end position="134"/>
    </location>
</feature>
<dbReference type="AlphaFoldDB" id="A0A811L6N0"/>
<accession>A0A811L6N0</accession>
<proteinExistence type="inferred from homology"/>
<evidence type="ECO:0000259" key="5">
    <source>
        <dbReference type="SMART" id="SM00078"/>
    </source>
</evidence>
<evidence type="ECO:0000256" key="1">
    <source>
        <dbReference type="ARBA" id="ARBA00009034"/>
    </source>
</evidence>
<feature type="region of interest" description="Disordered" evidence="3">
    <location>
        <begin position="79"/>
        <end position="98"/>
    </location>
</feature>
<dbReference type="Gene3D" id="1.10.100.10">
    <property type="entry name" value="Insulin-like"/>
    <property type="match status" value="1"/>
</dbReference>
<dbReference type="GO" id="GO:0005179">
    <property type="term" value="F:hormone activity"/>
    <property type="evidence" value="ECO:0007669"/>
    <property type="project" value="InterPro"/>
</dbReference>
<evidence type="ECO:0000256" key="4">
    <source>
        <dbReference type="SAM" id="SignalP"/>
    </source>
</evidence>
<dbReference type="PROSITE" id="PS00262">
    <property type="entry name" value="INSULIN"/>
    <property type="match status" value="1"/>
</dbReference>
<keyword evidence="7" id="KW-1185">Reference proteome</keyword>
<dbReference type="EMBL" id="CAJFCW020000005">
    <property type="protein sequence ID" value="CAG9119181.1"/>
    <property type="molecule type" value="Genomic_DNA"/>
</dbReference>
<feature type="signal peptide" evidence="4">
    <location>
        <begin position="1"/>
        <end position="33"/>
    </location>
</feature>